<reference evidence="2 3" key="1">
    <citation type="submission" date="2023-05" db="EMBL/GenBank/DDBJ databases">
        <title>Sequencing and Assembly of Streptomyces sp. NP73.</title>
        <authorList>
            <person name="Konwar A.N."/>
            <person name="Saikia K."/>
            <person name="Thakur D."/>
        </authorList>
    </citation>
    <scope>NUCLEOTIDE SEQUENCE [LARGE SCALE GENOMIC DNA]</scope>
    <source>
        <strain evidence="2 3">NP73</strain>
    </source>
</reference>
<evidence type="ECO:0000313" key="2">
    <source>
        <dbReference type="EMBL" id="MDK9496012.1"/>
    </source>
</evidence>
<dbReference type="RefSeq" id="WP_285341541.1">
    <property type="nucleotide sequence ID" value="NZ_JASITI010000010.1"/>
</dbReference>
<accession>A0ABT7GQZ3</accession>
<evidence type="ECO:0000256" key="1">
    <source>
        <dbReference type="SAM" id="MobiDB-lite"/>
    </source>
</evidence>
<feature type="region of interest" description="Disordered" evidence="1">
    <location>
        <begin position="1"/>
        <end position="22"/>
    </location>
</feature>
<dbReference type="Proteomes" id="UP001223390">
    <property type="component" value="Unassembled WGS sequence"/>
</dbReference>
<dbReference type="Pfam" id="PF15575">
    <property type="entry name" value="Imm49"/>
    <property type="match status" value="1"/>
</dbReference>
<name>A0ABT7GQZ3_9ACTN</name>
<sequence length="514" mass="54649">MNRDDIPEATPDPRLMWAGHGNESTGQLLQGTRVRLLPPAAITPDIADGLRYARVVAEDLVLAYAYDGPTSVRILTDHDLARDGLEDLGRVAHANLADVPVTYDEVPVEGRGTLHSVHGDSHFVASKVLYLSDLARQVTGASLPRAGALVVVPTRHLLAFHPVADGSVVDAVNDLAAYALGAYEDGPGSLSPRVYWWHRGGLTSVTVFDEESRTLSLQPPPPLLGMMKGLVRLDRAGRLVGRASERGGGVPDTAGLVGATAGAVARLPQDPSGLGDAFASALALAHARCAADPDVAGLDAWDAWATSLQLGCALFTGAPPTECRLGEGQVAELPATPADPPADARAWLDALYLAIVCREHDRVARLCRVPLETLRQDGSVDAYVLHWAETVQAYFSGDGSMDTVVEKLLATMESSMPDALTHAPDDFVNRIDYQPVALFHRLLSQDHEAFGEALAEALTEHGAYWGASTAPRARVALGPLAMACLAHDRGFPVGPALPYLPAYLVNGRRIETID</sequence>
<organism evidence="2 3">
    <name type="scientific">Streptomyces katrae</name>
    <dbReference type="NCBI Taxonomy" id="68223"/>
    <lineage>
        <taxon>Bacteria</taxon>
        <taxon>Bacillati</taxon>
        <taxon>Actinomycetota</taxon>
        <taxon>Actinomycetes</taxon>
        <taxon>Kitasatosporales</taxon>
        <taxon>Streptomycetaceae</taxon>
        <taxon>Streptomyces</taxon>
    </lineage>
</organism>
<dbReference type="InterPro" id="IPR029074">
    <property type="entry name" value="Imm49"/>
</dbReference>
<gene>
    <name evidence="2" type="ORF">QEZ40_000349</name>
</gene>
<protein>
    <submittedName>
        <fullName evidence="2">Immunity 49 family protein</fullName>
    </submittedName>
</protein>
<proteinExistence type="predicted"/>
<comment type="caution">
    <text evidence="2">The sequence shown here is derived from an EMBL/GenBank/DDBJ whole genome shotgun (WGS) entry which is preliminary data.</text>
</comment>
<evidence type="ECO:0000313" key="3">
    <source>
        <dbReference type="Proteomes" id="UP001223390"/>
    </source>
</evidence>
<keyword evidence="3" id="KW-1185">Reference proteome</keyword>
<dbReference type="EMBL" id="JASITI010000010">
    <property type="protein sequence ID" value="MDK9496012.1"/>
    <property type="molecule type" value="Genomic_DNA"/>
</dbReference>